<dbReference type="SUPFAM" id="SSF51735">
    <property type="entry name" value="NAD(P)-binding Rossmann-fold domains"/>
    <property type="match status" value="1"/>
</dbReference>
<name>A0A1B2EUW7_9HYPH</name>
<accession>A0A1B2EUW7</accession>
<evidence type="ECO:0000313" key="2">
    <source>
        <dbReference type="EMBL" id="ANY83682.1"/>
    </source>
</evidence>
<organism evidence="2">
    <name type="scientific">Microvirga ossetica</name>
    <dbReference type="NCBI Taxonomy" id="1882682"/>
    <lineage>
        <taxon>Bacteria</taxon>
        <taxon>Pseudomonadati</taxon>
        <taxon>Pseudomonadota</taxon>
        <taxon>Alphaproteobacteria</taxon>
        <taxon>Hyphomicrobiales</taxon>
        <taxon>Methylobacteriaceae</taxon>
        <taxon>Microvirga</taxon>
    </lineage>
</organism>
<comment type="similarity">
    <text evidence="1">Belongs to the short-chain dehydrogenases/reductases (SDR) family.</text>
</comment>
<proteinExistence type="inferred from homology"/>
<dbReference type="Gene3D" id="3.40.50.720">
    <property type="entry name" value="NAD(P)-binding Rossmann-like Domain"/>
    <property type="match status" value="1"/>
</dbReference>
<dbReference type="FunFam" id="3.40.50.720:FF:000084">
    <property type="entry name" value="Short-chain dehydrogenase reductase"/>
    <property type="match status" value="1"/>
</dbReference>
<dbReference type="EMBL" id="CP016618">
    <property type="protein sequence ID" value="ANY83682.1"/>
    <property type="molecule type" value="Genomic_DNA"/>
</dbReference>
<dbReference type="InterPro" id="IPR050259">
    <property type="entry name" value="SDR"/>
</dbReference>
<keyword evidence="2" id="KW-0614">Plasmid</keyword>
<dbReference type="OrthoDB" id="9804774at2"/>
<dbReference type="PANTHER" id="PTHR42879:SF2">
    <property type="entry name" value="3-OXOACYL-[ACYL-CARRIER-PROTEIN] REDUCTASE FABG"/>
    <property type="match status" value="1"/>
</dbReference>
<geneLocation type="plasmid" evidence="2">
    <name>unnamed3</name>
</geneLocation>
<dbReference type="Pfam" id="PF13561">
    <property type="entry name" value="adh_short_C2"/>
    <property type="match status" value="1"/>
</dbReference>
<dbReference type="PANTHER" id="PTHR42879">
    <property type="entry name" value="3-OXOACYL-(ACYL-CARRIER-PROTEIN) REDUCTASE"/>
    <property type="match status" value="1"/>
</dbReference>
<dbReference type="PRINTS" id="PR00081">
    <property type="entry name" value="GDHRDH"/>
</dbReference>
<reference evidence="2" key="1">
    <citation type="submission" date="2016-07" db="EMBL/GenBank/DDBJ databases">
        <title>Microvirga ossetica sp. nov. a new species of rhizobia isolated from root nodules of the legume species Vicia alpestris Steven originated from North Ossetia region in the Caucasus.</title>
        <authorList>
            <person name="Safronova V.I."/>
            <person name="Kuznetsova I.G."/>
            <person name="Sazanova A.L."/>
            <person name="Belimov A."/>
            <person name="Andronov E."/>
            <person name="Osledkin Y.S."/>
            <person name="Onishchuk O.P."/>
            <person name="Kurchak O.N."/>
            <person name="Shaposhnikov A.I."/>
            <person name="Willems A."/>
            <person name="Tikhonovich I.A."/>
        </authorList>
    </citation>
    <scope>NUCLEOTIDE SEQUENCE [LARGE SCALE GENOMIC DNA]</scope>
    <source>
        <strain evidence="2">V5/3M</strain>
        <plasmid evidence="2">unnamed3</plasmid>
    </source>
</reference>
<protein>
    <submittedName>
        <fullName evidence="2">Short-chain dehydrogenase</fullName>
    </submittedName>
</protein>
<dbReference type="AlphaFoldDB" id="A0A1B2EUW7"/>
<gene>
    <name evidence="2" type="ORF">BB934_36150</name>
</gene>
<dbReference type="RefSeq" id="WP_099514662.1">
    <property type="nucleotide sequence ID" value="NZ_CP016618.1"/>
</dbReference>
<dbReference type="InterPro" id="IPR002347">
    <property type="entry name" value="SDR_fam"/>
</dbReference>
<dbReference type="InterPro" id="IPR036291">
    <property type="entry name" value="NAD(P)-bd_dom_sf"/>
</dbReference>
<dbReference type="KEGG" id="moc:BB934_36150"/>
<dbReference type="CDD" id="cd05233">
    <property type="entry name" value="SDR_c"/>
    <property type="match status" value="1"/>
</dbReference>
<sequence length="251" mass="26440">MQIRLDHRVVIVTGAAQGIGRAIAKTFLDAGARVHLADIDAAGLRQAGEELGASVHVGDLSERQAAAELVRSVAEAEGRLDGLALAAGGVRGQVGRAIEEISESDWHVLFKANVDGAFWLAQAAAPYMKKAGWGRIITISSGAGLRPSLTGIQAYSAAKHALVGLTKQLSWELGPFGITVNSVAPGFVLSNPTTERQWDCYGPDGQKRLLESIHTKRLGRPDDIANAVLFLASEQASWISGQILSADGGRS</sequence>
<evidence type="ECO:0000256" key="1">
    <source>
        <dbReference type="ARBA" id="ARBA00006484"/>
    </source>
</evidence>